<evidence type="ECO:0000313" key="8">
    <source>
        <dbReference type="Proteomes" id="UP000662857"/>
    </source>
</evidence>
<feature type="signal peptide" evidence="5">
    <location>
        <begin position="1"/>
        <end position="23"/>
    </location>
</feature>
<evidence type="ECO:0000313" key="7">
    <source>
        <dbReference type="EMBL" id="QSB16860.1"/>
    </source>
</evidence>
<dbReference type="Pfam" id="PF00089">
    <property type="entry name" value="Trypsin"/>
    <property type="match status" value="1"/>
</dbReference>
<evidence type="ECO:0000256" key="2">
    <source>
        <dbReference type="ARBA" id="ARBA00023157"/>
    </source>
</evidence>
<evidence type="ECO:0000256" key="1">
    <source>
        <dbReference type="ARBA" id="ARBA00007664"/>
    </source>
</evidence>
<feature type="region of interest" description="Disordered" evidence="3">
    <location>
        <begin position="292"/>
        <end position="390"/>
    </location>
</feature>
<dbReference type="Gene3D" id="2.40.10.10">
    <property type="entry name" value="Trypsin-like serine proteases"/>
    <property type="match status" value="1"/>
</dbReference>
<organism evidence="7 8">
    <name type="scientific">Natronosporangium hydrolyticum</name>
    <dbReference type="NCBI Taxonomy" id="2811111"/>
    <lineage>
        <taxon>Bacteria</taxon>
        <taxon>Bacillati</taxon>
        <taxon>Actinomycetota</taxon>
        <taxon>Actinomycetes</taxon>
        <taxon>Micromonosporales</taxon>
        <taxon>Micromonosporaceae</taxon>
        <taxon>Natronosporangium</taxon>
    </lineage>
</organism>
<accession>A0A895YRX3</accession>
<dbReference type="KEGG" id="nhy:JQS43_11575"/>
<dbReference type="PANTHER" id="PTHR24276:SF98">
    <property type="entry name" value="FI18310P1-RELATED"/>
    <property type="match status" value="1"/>
</dbReference>
<dbReference type="GO" id="GO:0006508">
    <property type="term" value="P:proteolysis"/>
    <property type="evidence" value="ECO:0007669"/>
    <property type="project" value="UniProtKB-KW"/>
</dbReference>
<dbReference type="SUPFAM" id="SSF50494">
    <property type="entry name" value="Trypsin-like serine proteases"/>
    <property type="match status" value="1"/>
</dbReference>
<feature type="domain" description="Peptidase S1" evidence="6">
    <location>
        <begin position="29"/>
        <end position="256"/>
    </location>
</feature>
<feature type="transmembrane region" description="Helical" evidence="4">
    <location>
        <begin position="269"/>
        <end position="286"/>
    </location>
</feature>
<proteinExistence type="inferred from homology"/>
<dbReference type="EMBL" id="CP070499">
    <property type="protein sequence ID" value="QSB16860.1"/>
    <property type="molecule type" value="Genomic_DNA"/>
</dbReference>
<keyword evidence="8" id="KW-1185">Reference proteome</keyword>
<reference evidence="7" key="1">
    <citation type="submission" date="2021-02" db="EMBL/GenBank/DDBJ databases">
        <title>Natrosporangium hydrolyticum gen. nov., sp. nov, a haloalkaliphilic actinobacterium from a soda solonchak soil.</title>
        <authorList>
            <person name="Sorokin D.Y."/>
            <person name="Khijniak T.V."/>
            <person name="Zakharycheva A.P."/>
            <person name="Boueva O.V."/>
            <person name="Ariskina E.V."/>
            <person name="Hahnke R.L."/>
            <person name="Bunk B."/>
            <person name="Sproer C."/>
            <person name="Schumann P."/>
            <person name="Evtushenko L.I."/>
            <person name="Kublanov I.V."/>
        </authorList>
    </citation>
    <scope>NUCLEOTIDE SEQUENCE</scope>
    <source>
        <strain evidence="7">DSM 106523</strain>
    </source>
</reference>
<protein>
    <submittedName>
        <fullName evidence="7">Trypsin-like serine protease</fullName>
    </submittedName>
</protein>
<gene>
    <name evidence="7" type="ORF">JQS43_11575</name>
</gene>
<keyword evidence="7" id="KW-0645">Protease</keyword>
<dbReference type="PRINTS" id="PR00722">
    <property type="entry name" value="CHYMOTRYPSIN"/>
</dbReference>
<feature type="chain" id="PRO_5034614172" evidence="5">
    <location>
        <begin position="24"/>
        <end position="390"/>
    </location>
</feature>
<evidence type="ECO:0000256" key="4">
    <source>
        <dbReference type="SAM" id="Phobius"/>
    </source>
</evidence>
<keyword evidence="7" id="KW-0378">Hydrolase</keyword>
<dbReference type="Proteomes" id="UP000662857">
    <property type="component" value="Chromosome"/>
</dbReference>
<keyword evidence="4" id="KW-0812">Transmembrane</keyword>
<dbReference type="PROSITE" id="PS00134">
    <property type="entry name" value="TRYPSIN_HIS"/>
    <property type="match status" value="1"/>
</dbReference>
<keyword evidence="4" id="KW-0472">Membrane</keyword>
<evidence type="ECO:0000256" key="3">
    <source>
        <dbReference type="SAM" id="MobiDB-lite"/>
    </source>
</evidence>
<dbReference type="InterPro" id="IPR009003">
    <property type="entry name" value="Peptidase_S1_PA"/>
</dbReference>
<dbReference type="InterPro" id="IPR001254">
    <property type="entry name" value="Trypsin_dom"/>
</dbReference>
<dbReference type="InterPro" id="IPR043504">
    <property type="entry name" value="Peptidase_S1_PA_chymotrypsin"/>
</dbReference>
<dbReference type="RefSeq" id="WP_239679097.1">
    <property type="nucleotide sequence ID" value="NZ_CP070499.1"/>
</dbReference>
<dbReference type="InterPro" id="IPR001314">
    <property type="entry name" value="Peptidase_S1A"/>
</dbReference>
<dbReference type="PROSITE" id="PS50240">
    <property type="entry name" value="TRYPSIN_DOM"/>
    <property type="match status" value="1"/>
</dbReference>
<comment type="similarity">
    <text evidence="1">Belongs to the peptidase S1 family.</text>
</comment>
<dbReference type="InterPro" id="IPR050430">
    <property type="entry name" value="Peptidase_S1"/>
</dbReference>
<keyword evidence="5" id="KW-0732">Signal</keyword>
<feature type="compositionally biased region" description="Low complexity" evidence="3">
    <location>
        <begin position="377"/>
        <end position="390"/>
    </location>
</feature>
<name>A0A895YRX3_9ACTN</name>
<dbReference type="SMART" id="SM00020">
    <property type="entry name" value="Tryp_SPc"/>
    <property type="match status" value="1"/>
</dbReference>
<keyword evidence="2" id="KW-1015">Disulfide bond</keyword>
<dbReference type="AlphaFoldDB" id="A0A895YRX3"/>
<evidence type="ECO:0000259" key="6">
    <source>
        <dbReference type="PROSITE" id="PS50240"/>
    </source>
</evidence>
<dbReference type="PANTHER" id="PTHR24276">
    <property type="entry name" value="POLYSERASE-RELATED"/>
    <property type="match status" value="1"/>
</dbReference>
<feature type="compositionally biased region" description="Polar residues" evidence="3">
    <location>
        <begin position="320"/>
        <end position="339"/>
    </location>
</feature>
<dbReference type="GO" id="GO:0004252">
    <property type="term" value="F:serine-type endopeptidase activity"/>
    <property type="evidence" value="ECO:0007669"/>
    <property type="project" value="InterPro"/>
</dbReference>
<feature type="compositionally biased region" description="Basic and acidic residues" evidence="3">
    <location>
        <begin position="294"/>
        <end position="303"/>
    </location>
</feature>
<sequence length="390" mass="39705">MLRSVRNACVVLLLATALVPVGAQEAAAIAYGEDAPEGAYSYAVLLTMTDLPAADGGSRDSSCSGALVAPRWVITAGHCFRDADGVRVSATVAGRTTATIGRTDLSGDAGREVEVVGVRQGDEASDVALAELAEAVTDIAPLQIGTTAPAAGETLRLTGYGLVVDDAGTRSPTWLQTGQFTVQAVGDTVIETAGVAPRAETSPCPHDSGGPYVRELPNGSAELVAVVSSGPGCPHAGWDFSARVDTLRPWIDDVLAGAEVNDDLVLESSMLLLAAGAALSLLLLLATRRRRQRTSADRQDQQRQDQAGGARPERVGGSDQPEQSKVPGSSIHTRPSRSSLLPPGVHRVKQFVGTGAGGAAGAPVGRRAGLAGGAGAAGPLAGRLGTRQCG</sequence>
<keyword evidence="4" id="KW-1133">Transmembrane helix</keyword>
<dbReference type="InterPro" id="IPR018114">
    <property type="entry name" value="TRYPSIN_HIS"/>
</dbReference>
<evidence type="ECO:0000256" key="5">
    <source>
        <dbReference type="SAM" id="SignalP"/>
    </source>
</evidence>